<feature type="compositionally biased region" description="Polar residues" evidence="1">
    <location>
        <begin position="64"/>
        <end position="74"/>
    </location>
</feature>
<feature type="compositionally biased region" description="Polar residues" evidence="1">
    <location>
        <begin position="132"/>
        <end position="141"/>
    </location>
</feature>
<dbReference type="GeneID" id="19468114"/>
<organism evidence="2 3">
    <name type="scientific">Glarea lozoyensis (strain ATCC 20868 / MF5171)</name>
    <dbReference type="NCBI Taxonomy" id="1116229"/>
    <lineage>
        <taxon>Eukaryota</taxon>
        <taxon>Fungi</taxon>
        <taxon>Dikarya</taxon>
        <taxon>Ascomycota</taxon>
        <taxon>Pezizomycotina</taxon>
        <taxon>Leotiomycetes</taxon>
        <taxon>Helotiales</taxon>
        <taxon>Helotiaceae</taxon>
        <taxon>Glarea</taxon>
    </lineage>
</organism>
<dbReference type="HOGENOM" id="CLU_1245477_0_0_1"/>
<keyword evidence="3" id="KW-1185">Reference proteome</keyword>
<evidence type="ECO:0000313" key="3">
    <source>
        <dbReference type="Proteomes" id="UP000016922"/>
    </source>
</evidence>
<dbReference type="Proteomes" id="UP000016922">
    <property type="component" value="Unassembled WGS sequence"/>
</dbReference>
<protein>
    <submittedName>
        <fullName evidence="2">Uncharacterized protein</fullName>
    </submittedName>
</protein>
<evidence type="ECO:0000313" key="2">
    <source>
        <dbReference type="EMBL" id="EPE36903.1"/>
    </source>
</evidence>
<feature type="compositionally biased region" description="Polar residues" evidence="1">
    <location>
        <begin position="1"/>
        <end position="14"/>
    </location>
</feature>
<sequence>MDDFTVQNSLSAVEQSKRTHGNGRGISDDGDETKYEDGFKNYNEYYKPDGKFPKSKQYEKNEKQNTYGNDTGSTRAHRAQYFDTKPGGHSSAKHSSYQLKEKDTPSSSTEPRPKLEDAKSSATPQKVEKTHITISDNLSTDNNKKDRRLLALKPKIVKPISASTSRVFSNLPSLQDLEGITLGPDGQPISAAVHDYQTQLALLEAQNKKGLYSPGNNKTTRR</sequence>
<feature type="region of interest" description="Disordered" evidence="1">
    <location>
        <begin position="1"/>
        <end position="146"/>
    </location>
</feature>
<evidence type="ECO:0000256" key="1">
    <source>
        <dbReference type="SAM" id="MobiDB-lite"/>
    </source>
</evidence>
<dbReference type="RefSeq" id="XP_008076218.1">
    <property type="nucleotide sequence ID" value="XM_008078027.1"/>
</dbReference>
<name>S3EFE3_GLAL2</name>
<reference evidence="2 3" key="1">
    <citation type="journal article" date="2013" name="BMC Genomics">
        <title>Genomics-driven discovery of the pneumocandin biosynthetic gene cluster in the fungus Glarea lozoyensis.</title>
        <authorList>
            <person name="Chen L."/>
            <person name="Yue Q."/>
            <person name="Zhang X."/>
            <person name="Xiang M."/>
            <person name="Wang C."/>
            <person name="Li S."/>
            <person name="Che Y."/>
            <person name="Ortiz-Lopez F.J."/>
            <person name="Bills G.F."/>
            <person name="Liu X."/>
            <person name="An Z."/>
        </authorList>
    </citation>
    <scope>NUCLEOTIDE SEQUENCE [LARGE SCALE GENOMIC DNA]</scope>
    <source>
        <strain evidence="3">ATCC 20868 / MF5171</strain>
    </source>
</reference>
<feature type="compositionally biased region" description="Basic and acidic residues" evidence="1">
    <location>
        <begin position="46"/>
        <end position="63"/>
    </location>
</feature>
<accession>S3EFE3</accession>
<gene>
    <name evidence="2" type="ORF">GLAREA_09066</name>
</gene>
<dbReference type="AlphaFoldDB" id="S3EFE3"/>
<dbReference type="KEGG" id="glz:GLAREA_09066"/>
<proteinExistence type="predicted"/>
<dbReference type="EMBL" id="KE145352">
    <property type="protein sequence ID" value="EPE36903.1"/>
    <property type="molecule type" value="Genomic_DNA"/>
</dbReference>